<dbReference type="SMART" id="SM00354">
    <property type="entry name" value="HTH_LACI"/>
    <property type="match status" value="1"/>
</dbReference>
<dbReference type="InterPro" id="IPR000843">
    <property type="entry name" value="HTH_LacI"/>
</dbReference>
<keyword evidence="6" id="KW-1185">Reference proteome</keyword>
<dbReference type="Pfam" id="PF13377">
    <property type="entry name" value="Peripla_BP_3"/>
    <property type="match status" value="1"/>
</dbReference>
<keyword evidence="1" id="KW-0805">Transcription regulation</keyword>
<dbReference type="EMBL" id="SSSM01000001">
    <property type="protein sequence ID" value="THG33594.1"/>
    <property type="molecule type" value="Genomic_DNA"/>
</dbReference>
<dbReference type="Gene3D" id="1.10.260.40">
    <property type="entry name" value="lambda repressor-like DNA-binding domains"/>
    <property type="match status" value="1"/>
</dbReference>
<dbReference type="CDD" id="cd01392">
    <property type="entry name" value="HTH_LacI"/>
    <property type="match status" value="1"/>
</dbReference>
<accession>A0A4S4FT38</accession>
<dbReference type="PANTHER" id="PTHR30146:SF33">
    <property type="entry name" value="TRANSCRIPTIONAL REGULATOR"/>
    <property type="match status" value="1"/>
</dbReference>
<evidence type="ECO:0000256" key="3">
    <source>
        <dbReference type="ARBA" id="ARBA00023163"/>
    </source>
</evidence>
<dbReference type="SUPFAM" id="SSF53822">
    <property type="entry name" value="Periplasmic binding protein-like I"/>
    <property type="match status" value="1"/>
</dbReference>
<protein>
    <submittedName>
        <fullName evidence="5">LacI family DNA-binding transcriptional regulator</fullName>
    </submittedName>
</protein>
<dbReference type="GO" id="GO:0000976">
    <property type="term" value="F:transcription cis-regulatory region binding"/>
    <property type="evidence" value="ECO:0007669"/>
    <property type="project" value="TreeGrafter"/>
</dbReference>
<dbReference type="OrthoDB" id="3467214at2"/>
<dbReference type="InterPro" id="IPR046335">
    <property type="entry name" value="LacI/GalR-like_sensor"/>
</dbReference>
<evidence type="ECO:0000256" key="1">
    <source>
        <dbReference type="ARBA" id="ARBA00023015"/>
    </source>
</evidence>
<proteinExistence type="predicted"/>
<dbReference type="PROSITE" id="PS00356">
    <property type="entry name" value="HTH_LACI_1"/>
    <property type="match status" value="1"/>
</dbReference>
<comment type="caution">
    <text evidence="5">The sequence shown here is derived from an EMBL/GenBank/DDBJ whole genome shotgun (WGS) entry which is preliminary data.</text>
</comment>
<reference evidence="5 6" key="1">
    <citation type="submission" date="2019-04" db="EMBL/GenBank/DDBJ databases">
        <authorList>
            <person name="Jiang L."/>
        </authorList>
    </citation>
    <scope>NUCLEOTIDE SEQUENCE [LARGE SCALE GENOMIC DNA]</scope>
    <source>
        <strain evidence="5 6">YIM 131853</strain>
    </source>
</reference>
<dbReference type="Gene3D" id="3.40.50.2300">
    <property type="match status" value="2"/>
</dbReference>
<dbReference type="PANTHER" id="PTHR30146">
    <property type="entry name" value="LACI-RELATED TRANSCRIPTIONAL REPRESSOR"/>
    <property type="match status" value="1"/>
</dbReference>
<feature type="domain" description="HTH lacI-type" evidence="4">
    <location>
        <begin position="26"/>
        <end position="80"/>
    </location>
</feature>
<dbReference type="SUPFAM" id="SSF47413">
    <property type="entry name" value="lambda repressor-like DNA-binding domains"/>
    <property type="match status" value="1"/>
</dbReference>
<dbReference type="AlphaFoldDB" id="A0A4S4FT38"/>
<gene>
    <name evidence="5" type="ORF">E6C64_02030</name>
</gene>
<dbReference type="InterPro" id="IPR010982">
    <property type="entry name" value="Lambda_DNA-bd_dom_sf"/>
</dbReference>
<dbReference type="Proteomes" id="UP000309133">
    <property type="component" value="Unassembled WGS sequence"/>
</dbReference>
<evidence type="ECO:0000256" key="2">
    <source>
        <dbReference type="ARBA" id="ARBA00023125"/>
    </source>
</evidence>
<evidence type="ECO:0000313" key="5">
    <source>
        <dbReference type="EMBL" id="THG33594.1"/>
    </source>
</evidence>
<keyword evidence="2 5" id="KW-0238">DNA-binding</keyword>
<evidence type="ECO:0000259" key="4">
    <source>
        <dbReference type="PROSITE" id="PS50932"/>
    </source>
</evidence>
<organism evidence="5 6">
    <name type="scientific">Naasia lichenicola</name>
    <dbReference type="NCBI Taxonomy" id="2565933"/>
    <lineage>
        <taxon>Bacteria</taxon>
        <taxon>Bacillati</taxon>
        <taxon>Actinomycetota</taxon>
        <taxon>Actinomycetes</taxon>
        <taxon>Micrococcales</taxon>
        <taxon>Microbacteriaceae</taxon>
        <taxon>Naasia</taxon>
    </lineage>
</organism>
<dbReference type="Pfam" id="PF00356">
    <property type="entry name" value="LacI"/>
    <property type="match status" value="1"/>
</dbReference>
<dbReference type="RefSeq" id="WP_136426375.1">
    <property type="nucleotide sequence ID" value="NZ_SSSM01000001.1"/>
</dbReference>
<sequence>MGATAPDGRSTSPGGPALTRRATRTITLNDVASLANVSPQTVSRALRAPELVSERTLERVRWAISTTGYVPNLAASNLASNRSRTIAAIIPTISASVFADALHGLDAVLTPAGYQLFIGSTDYDLEHEENLIRAFMGRRPDGMFIVGTKHTAAATMLLKNARIPVVEAWNWTDEPIDSLVGFSNHDAIEAIVEYVVGKGYTHPTFAGSFRPGDSRAVDRQQSFARSVQRLLPGEKVRVIDSGTSSVDLETGIALLDRTLAEAPETDVLMFASDVFAAGALLEARRRGMSVPGDLAITGFGDFEMARHLVPTLTTVSVPNREIGTSAGRILLQRMVGDTADPELLDLGFELMPRESA</sequence>
<dbReference type="GO" id="GO:0003700">
    <property type="term" value="F:DNA-binding transcription factor activity"/>
    <property type="evidence" value="ECO:0007669"/>
    <property type="project" value="TreeGrafter"/>
</dbReference>
<name>A0A4S4FT38_9MICO</name>
<dbReference type="InterPro" id="IPR028082">
    <property type="entry name" value="Peripla_BP_I"/>
</dbReference>
<dbReference type="CDD" id="cd01575">
    <property type="entry name" value="PBP1_GntR"/>
    <property type="match status" value="1"/>
</dbReference>
<keyword evidence="3" id="KW-0804">Transcription</keyword>
<evidence type="ECO:0000313" key="6">
    <source>
        <dbReference type="Proteomes" id="UP000309133"/>
    </source>
</evidence>
<dbReference type="PROSITE" id="PS50932">
    <property type="entry name" value="HTH_LACI_2"/>
    <property type="match status" value="1"/>
</dbReference>